<accession>A0A815AFY9</accession>
<feature type="compositionally biased region" description="Basic and acidic residues" evidence="1">
    <location>
        <begin position="83"/>
        <end position="93"/>
    </location>
</feature>
<comment type="caution">
    <text evidence="2">The sequence shown here is derived from an EMBL/GenBank/DDBJ whole genome shotgun (WGS) entry which is preliminary data.</text>
</comment>
<dbReference type="EMBL" id="CAJNOH010001865">
    <property type="protein sequence ID" value="CAF1256934.1"/>
    <property type="molecule type" value="Genomic_DNA"/>
</dbReference>
<evidence type="ECO:0000313" key="4">
    <source>
        <dbReference type="Proteomes" id="UP000663854"/>
    </source>
</evidence>
<evidence type="ECO:0000313" key="2">
    <source>
        <dbReference type="EMBL" id="CAF1256934.1"/>
    </source>
</evidence>
<sequence length="198" mass="22877">MTQIRDYTSQQKRLLEQVYENQRKYLGNMRDQFVETILIYERKRDTEEINRLLEKCKTLEVELVKLNYPSKDTPFIEITPVESSERMDHEELNQGKTANENSEKPSIQKNETGSLLGRGGSDVNSYSNPTYATVNQINQTSTNTTYHSTSDNDYNNPNALDIGDDKSNDKCPVCYMIFPSTMSTALRTIHVDKHYEDN</sequence>
<keyword evidence="5" id="KW-1185">Reference proteome</keyword>
<dbReference type="Proteomes" id="UP000663870">
    <property type="component" value="Unassembled WGS sequence"/>
</dbReference>
<evidence type="ECO:0008006" key="6">
    <source>
        <dbReference type="Google" id="ProtNLM"/>
    </source>
</evidence>
<gene>
    <name evidence="3" type="ORF">JXQ802_LOCUS42690</name>
    <name evidence="2" type="ORF">PYM288_LOCUS27672</name>
</gene>
<name>A0A815AFY9_9BILA</name>
<feature type="region of interest" description="Disordered" evidence="1">
    <location>
        <begin position="142"/>
        <end position="161"/>
    </location>
</feature>
<evidence type="ECO:0000313" key="5">
    <source>
        <dbReference type="Proteomes" id="UP000663870"/>
    </source>
</evidence>
<dbReference type="AlphaFoldDB" id="A0A815AFY9"/>
<dbReference type="EMBL" id="CAJNOL010002922">
    <property type="protein sequence ID" value="CAF1537266.1"/>
    <property type="molecule type" value="Genomic_DNA"/>
</dbReference>
<reference evidence="2" key="1">
    <citation type="submission" date="2021-02" db="EMBL/GenBank/DDBJ databases">
        <authorList>
            <person name="Nowell W R."/>
        </authorList>
    </citation>
    <scope>NUCLEOTIDE SEQUENCE</scope>
</reference>
<evidence type="ECO:0000313" key="3">
    <source>
        <dbReference type="EMBL" id="CAF1537266.1"/>
    </source>
</evidence>
<organism evidence="2 4">
    <name type="scientific">Rotaria sordida</name>
    <dbReference type="NCBI Taxonomy" id="392033"/>
    <lineage>
        <taxon>Eukaryota</taxon>
        <taxon>Metazoa</taxon>
        <taxon>Spiralia</taxon>
        <taxon>Gnathifera</taxon>
        <taxon>Rotifera</taxon>
        <taxon>Eurotatoria</taxon>
        <taxon>Bdelloidea</taxon>
        <taxon>Philodinida</taxon>
        <taxon>Philodinidae</taxon>
        <taxon>Rotaria</taxon>
    </lineage>
</organism>
<protein>
    <recommendedName>
        <fullName evidence="6">UBZ1-type domain-containing protein</fullName>
    </recommendedName>
</protein>
<proteinExistence type="predicted"/>
<dbReference type="Proteomes" id="UP000663854">
    <property type="component" value="Unassembled WGS sequence"/>
</dbReference>
<feature type="region of interest" description="Disordered" evidence="1">
    <location>
        <begin position="80"/>
        <end position="129"/>
    </location>
</feature>
<evidence type="ECO:0000256" key="1">
    <source>
        <dbReference type="SAM" id="MobiDB-lite"/>
    </source>
</evidence>
<feature type="compositionally biased region" description="Polar residues" evidence="1">
    <location>
        <begin position="94"/>
        <end position="113"/>
    </location>
</feature>
<feature type="compositionally biased region" description="Polar residues" evidence="1">
    <location>
        <begin position="142"/>
        <end position="158"/>
    </location>
</feature>